<dbReference type="HOGENOM" id="CLU_1444664_0_0_2"/>
<protein>
    <recommendedName>
        <fullName evidence="3">DUF4276 family protein</fullName>
    </recommendedName>
</protein>
<dbReference type="PATRIC" id="fig|1201294.9.peg.1127"/>
<evidence type="ECO:0008006" key="3">
    <source>
        <dbReference type="Google" id="ProtNLM"/>
    </source>
</evidence>
<evidence type="ECO:0000313" key="1">
    <source>
        <dbReference type="EMBL" id="CCJ35943.1"/>
    </source>
</evidence>
<dbReference type="Proteomes" id="UP000009007">
    <property type="component" value="Chromosome I"/>
</dbReference>
<dbReference type="STRING" id="1201294.BN140_1020"/>
<organism evidence="1 2">
    <name type="scientific">Methanoculleus bourgensis (strain ATCC 43281 / DSM 3045 / OCM 15 / MS2)</name>
    <name type="common">Methanogenium bourgense</name>
    <dbReference type="NCBI Taxonomy" id="1201294"/>
    <lineage>
        <taxon>Archaea</taxon>
        <taxon>Methanobacteriati</taxon>
        <taxon>Methanobacteriota</taxon>
        <taxon>Stenosarchaea group</taxon>
        <taxon>Methanomicrobia</taxon>
        <taxon>Methanomicrobiales</taxon>
        <taxon>Methanomicrobiaceae</taxon>
        <taxon>Methanoculleus</taxon>
    </lineage>
</organism>
<sequence>MMPGPSRKLIVLCEGQHDCLFIKNLLNDYPLKHATKEDIRDAPRDGELWIIKTFYRDSRLRYLIKDEDGKRRCIDTFCELYDMETDWNMFVVLDSDEGRTLRLFRRTALDTLRKDILLQHDECLHTTKDPMKHKVFFIPESLEKEVRSATRKNLDIGDRAKQQQDIRQFIDGGTDWVERLRSLLTNS</sequence>
<reference evidence="2" key="1">
    <citation type="journal article" date="2012" name="J. Bacteriol.">
        <title>Complete genome sequence of the hydrogenotrophic, methanogenic archaeon Methanoculleus bourgensis strain MS2T, isolated from a sewage sludge digester.</title>
        <authorList>
            <person name="Maus I."/>
            <person name="Wibberg D."/>
            <person name="Stantscheff R."/>
            <person name="Eikmeyer F.G."/>
            <person name="Seffner A."/>
            <person name="Boelter J."/>
            <person name="Szczepanowski R."/>
            <person name="Blom J."/>
            <person name="Jaenicke S."/>
            <person name="Konig H."/>
            <person name="Puhler A."/>
            <person name="Schluter A."/>
        </authorList>
    </citation>
    <scope>NUCLEOTIDE SEQUENCE [LARGE SCALE GENOMIC DNA]</scope>
    <source>
        <strain evidence="2">ATCC 43281 / DSM 3045 / OCM 15 / MS2</strain>
    </source>
</reference>
<dbReference type="EMBL" id="HE964772">
    <property type="protein sequence ID" value="CCJ35943.1"/>
    <property type="molecule type" value="Genomic_DNA"/>
</dbReference>
<proteinExistence type="predicted"/>
<dbReference type="KEGG" id="mbg:BN140_1020"/>
<name>I7J879_METBM</name>
<dbReference type="AlphaFoldDB" id="I7J879"/>
<dbReference type="RefSeq" id="WP_014866919.1">
    <property type="nucleotide sequence ID" value="NC_018227.2"/>
</dbReference>
<gene>
    <name evidence="1" type="ordered locus">BN140_1020</name>
</gene>
<accession>I7J879</accession>
<keyword evidence="2" id="KW-1185">Reference proteome</keyword>
<dbReference type="GeneID" id="13355547"/>
<evidence type="ECO:0000313" key="2">
    <source>
        <dbReference type="Proteomes" id="UP000009007"/>
    </source>
</evidence>